<dbReference type="Proteomes" id="UP000807371">
    <property type="component" value="Unassembled WGS sequence"/>
</dbReference>
<keyword evidence="3" id="KW-1185">Reference proteome</keyword>
<protein>
    <submittedName>
        <fullName evidence="2">Uncharacterized protein</fullName>
    </submittedName>
</protein>
<comment type="caution">
    <text evidence="2">The sequence shown here is derived from an EMBL/GenBank/DDBJ whole genome shotgun (WGS) entry which is preliminary data.</text>
</comment>
<proteinExistence type="predicted"/>
<feature type="compositionally biased region" description="Low complexity" evidence="1">
    <location>
        <begin position="146"/>
        <end position="158"/>
    </location>
</feature>
<feature type="region of interest" description="Disordered" evidence="1">
    <location>
        <begin position="99"/>
        <end position="175"/>
    </location>
</feature>
<evidence type="ECO:0000256" key="1">
    <source>
        <dbReference type="SAM" id="MobiDB-lite"/>
    </source>
</evidence>
<sequence>MSARQGDASVERGRRASLASAVALGARSGGRGAPTRLTTVVARVAAAQPPRIPVRGPAAPRERLTGPGPETLADEPVAGAPRGTSTLVAGVRAAVPTAAPAIPAEPADGTAGPVRTEPPSAAGLHPLFPATPFPGVVVPRVREPGAPHAGARPAPGARQPHRAGRAPATHHAAGV</sequence>
<accession>A0ABS0NQC2</accession>
<organism evidence="2 3">
    <name type="scientific">Streptomyces pactum</name>
    <dbReference type="NCBI Taxonomy" id="68249"/>
    <lineage>
        <taxon>Bacteria</taxon>
        <taxon>Bacillati</taxon>
        <taxon>Actinomycetota</taxon>
        <taxon>Actinomycetes</taxon>
        <taxon>Kitasatosporales</taxon>
        <taxon>Streptomycetaceae</taxon>
        <taxon>Streptomyces</taxon>
    </lineage>
</organism>
<dbReference type="RefSeq" id="WP_197990702.1">
    <property type="nucleotide sequence ID" value="NZ_JACYXC010000001.1"/>
</dbReference>
<evidence type="ECO:0000313" key="3">
    <source>
        <dbReference type="Proteomes" id="UP000807371"/>
    </source>
</evidence>
<reference evidence="2 3" key="1">
    <citation type="submission" date="2020-09" db="EMBL/GenBank/DDBJ databases">
        <title>Biosynthesis of the nuclear factor of activated T cells inhibitor NFAT-133 and its congeners in Streptomyces pactum.</title>
        <authorList>
            <person name="Zhou W."/>
            <person name="Posri P."/>
            <person name="Abugrain M.E."/>
            <person name="Weisberg A.J."/>
            <person name="Chang J.H."/>
            <person name="Mahmud T."/>
        </authorList>
    </citation>
    <scope>NUCLEOTIDE SEQUENCE [LARGE SCALE GENOMIC DNA]</scope>
    <source>
        <strain evidence="2 3">ATCC 27456</strain>
    </source>
</reference>
<dbReference type="EMBL" id="JACYXC010000001">
    <property type="protein sequence ID" value="MBH5337402.1"/>
    <property type="molecule type" value="Genomic_DNA"/>
</dbReference>
<evidence type="ECO:0000313" key="2">
    <source>
        <dbReference type="EMBL" id="MBH5337402.1"/>
    </source>
</evidence>
<name>A0ABS0NQC2_9ACTN</name>
<feature type="region of interest" description="Disordered" evidence="1">
    <location>
        <begin position="51"/>
        <end position="83"/>
    </location>
</feature>
<gene>
    <name evidence="2" type="ORF">IHE55_22610</name>
</gene>